<sequence length="111" mass="12208">MSGMTTDDTPTTDSAAAIAQNETPAAETGRGFRKVREGLVVSDKMAKTVVVAVEDRVQHPLYGKTIRRTKKVKAHDENSTTGVGDRVLLMETRPLSATKRWRVVEILEKAK</sequence>
<dbReference type="InterPro" id="IPR019979">
    <property type="entry name" value="Ribosomal_uS17_CS"/>
</dbReference>
<dbReference type="InterPro" id="IPR000266">
    <property type="entry name" value="Ribosomal_uS17"/>
</dbReference>
<evidence type="ECO:0000256" key="2">
    <source>
        <dbReference type="ARBA" id="ARBA00022730"/>
    </source>
</evidence>
<keyword evidence="10" id="KW-1185">Reference proteome</keyword>
<dbReference type="GO" id="GO:0003735">
    <property type="term" value="F:structural constituent of ribosome"/>
    <property type="evidence" value="ECO:0007669"/>
    <property type="project" value="UniProtKB-UniRule"/>
</dbReference>
<keyword evidence="3 6" id="KW-0694">RNA-binding</keyword>
<reference evidence="10" key="1">
    <citation type="submission" date="2016-02" db="EMBL/GenBank/DDBJ databases">
        <authorList>
            <person name="Wibberg D."/>
        </authorList>
    </citation>
    <scope>NUCLEOTIDE SEQUENCE [LARGE SCALE GENOMIC DNA]</scope>
</reference>
<evidence type="ECO:0000256" key="3">
    <source>
        <dbReference type="ARBA" id="ARBA00022884"/>
    </source>
</evidence>
<dbReference type="PANTHER" id="PTHR10744">
    <property type="entry name" value="40S RIBOSOMAL PROTEIN S11 FAMILY MEMBER"/>
    <property type="match status" value="1"/>
</dbReference>
<evidence type="ECO:0000256" key="6">
    <source>
        <dbReference type="HAMAP-Rule" id="MF_01345"/>
    </source>
</evidence>
<feature type="compositionally biased region" description="Low complexity" evidence="8">
    <location>
        <begin position="1"/>
        <end position="13"/>
    </location>
</feature>
<dbReference type="CDD" id="cd00364">
    <property type="entry name" value="Ribosomal_uS17"/>
    <property type="match status" value="1"/>
</dbReference>
<evidence type="ECO:0000256" key="1">
    <source>
        <dbReference type="ARBA" id="ARBA00010254"/>
    </source>
</evidence>
<dbReference type="Gene3D" id="2.40.50.140">
    <property type="entry name" value="Nucleic acid-binding proteins"/>
    <property type="match status" value="1"/>
</dbReference>
<evidence type="ECO:0000313" key="9">
    <source>
        <dbReference type="EMBL" id="SBW28625.1"/>
    </source>
</evidence>
<keyword evidence="5 6" id="KW-0687">Ribonucleoprotein</keyword>
<dbReference type="PANTHER" id="PTHR10744:SF1">
    <property type="entry name" value="SMALL RIBOSOMAL SUBUNIT PROTEIN US17M"/>
    <property type="match status" value="1"/>
</dbReference>
<dbReference type="PROSITE" id="PS00056">
    <property type="entry name" value="RIBOSOMAL_S17"/>
    <property type="match status" value="1"/>
</dbReference>
<comment type="similarity">
    <text evidence="1 6 7">Belongs to the universal ribosomal protein uS17 family.</text>
</comment>
<dbReference type="AlphaFoldDB" id="A0A1C3PFM0"/>
<dbReference type="Proteomes" id="UP000199013">
    <property type="component" value="Unassembled WGS sequence"/>
</dbReference>
<dbReference type="GO" id="GO:0006412">
    <property type="term" value="P:translation"/>
    <property type="evidence" value="ECO:0007669"/>
    <property type="project" value="UniProtKB-UniRule"/>
</dbReference>
<evidence type="ECO:0000256" key="7">
    <source>
        <dbReference type="RuleBase" id="RU003872"/>
    </source>
</evidence>
<evidence type="ECO:0000256" key="4">
    <source>
        <dbReference type="ARBA" id="ARBA00022980"/>
    </source>
</evidence>
<name>A0A1C3PFM0_9ACTN</name>
<accession>A0A1C3PFM0</accession>
<evidence type="ECO:0000313" key="10">
    <source>
        <dbReference type="Proteomes" id="UP000199013"/>
    </source>
</evidence>
<comment type="function">
    <text evidence="6">One of the primary rRNA binding proteins, it binds specifically to the 5'-end of 16S ribosomal RNA.</text>
</comment>
<dbReference type="EMBL" id="FLUV01002391">
    <property type="protein sequence ID" value="SBW28625.1"/>
    <property type="molecule type" value="Genomic_DNA"/>
</dbReference>
<feature type="region of interest" description="Disordered" evidence="8">
    <location>
        <begin position="1"/>
        <end position="30"/>
    </location>
</feature>
<keyword evidence="2 6" id="KW-0699">rRNA-binding</keyword>
<comment type="subunit">
    <text evidence="6">Part of the 30S ribosomal subunit.</text>
</comment>
<dbReference type="GO" id="GO:0022627">
    <property type="term" value="C:cytosolic small ribosomal subunit"/>
    <property type="evidence" value="ECO:0007669"/>
    <property type="project" value="UniProtKB-UniRule"/>
</dbReference>
<dbReference type="Pfam" id="PF00366">
    <property type="entry name" value="Ribosomal_S17"/>
    <property type="match status" value="1"/>
</dbReference>
<dbReference type="SUPFAM" id="SSF50249">
    <property type="entry name" value="Nucleic acid-binding proteins"/>
    <property type="match status" value="1"/>
</dbReference>
<protein>
    <recommendedName>
        <fullName evidence="6">Small ribosomal subunit protein uS17</fullName>
    </recommendedName>
</protein>
<proteinExistence type="inferred from homology"/>
<gene>
    <name evidence="6" type="primary">rpsQ</name>
    <name evidence="9" type="ORF">FDG2_5781</name>
</gene>
<evidence type="ECO:0000256" key="8">
    <source>
        <dbReference type="SAM" id="MobiDB-lite"/>
    </source>
</evidence>
<dbReference type="NCBIfam" id="NF004123">
    <property type="entry name" value="PRK05610.1"/>
    <property type="match status" value="1"/>
</dbReference>
<dbReference type="InterPro" id="IPR012340">
    <property type="entry name" value="NA-bd_OB-fold"/>
</dbReference>
<evidence type="ECO:0000256" key="5">
    <source>
        <dbReference type="ARBA" id="ARBA00023274"/>
    </source>
</evidence>
<dbReference type="NCBIfam" id="TIGR03635">
    <property type="entry name" value="uS17_bact"/>
    <property type="match status" value="1"/>
</dbReference>
<organism evidence="9 10">
    <name type="scientific">Candidatus Protofrankia californiensis</name>
    <dbReference type="NCBI Taxonomy" id="1839754"/>
    <lineage>
        <taxon>Bacteria</taxon>
        <taxon>Bacillati</taxon>
        <taxon>Actinomycetota</taxon>
        <taxon>Actinomycetes</taxon>
        <taxon>Frankiales</taxon>
        <taxon>Frankiaceae</taxon>
        <taxon>Protofrankia</taxon>
    </lineage>
</organism>
<dbReference type="HAMAP" id="MF_01345_B">
    <property type="entry name" value="Ribosomal_uS17_B"/>
    <property type="match status" value="1"/>
</dbReference>
<keyword evidence="4 6" id="KW-0689">Ribosomal protein</keyword>
<dbReference type="GO" id="GO:0019843">
    <property type="term" value="F:rRNA binding"/>
    <property type="evidence" value="ECO:0007669"/>
    <property type="project" value="UniProtKB-UniRule"/>
</dbReference>
<dbReference type="PRINTS" id="PR00973">
    <property type="entry name" value="RIBOSOMALS17"/>
</dbReference>
<dbReference type="InterPro" id="IPR019984">
    <property type="entry name" value="Ribosomal_uS17_bact/chlr"/>
</dbReference>